<dbReference type="GO" id="GO:0005829">
    <property type="term" value="C:cytosol"/>
    <property type="evidence" value="ECO:0007669"/>
    <property type="project" value="TreeGrafter"/>
</dbReference>
<dbReference type="InterPro" id="IPR029055">
    <property type="entry name" value="Ntn_hydrolases_N"/>
</dbReference>
<dbReference type="Gene3D" id="3.60.20.10">
    <property type="entry name" value="Glutamine Phosphoribosylpyrophosphate, subunit 1, domain 1"/>
    <property type="match status" value="1"/>
</dbReference>
<dbReference type="InterPro" id="IPR017932">
    <property type="entry name" value="GATase_2_dom"/>
</dbReference>
<accession>A0A382WD31</accession>
<name>A0A382WD31_9ZZZZ</name>
<feature type="non-terminal residue" evidence="2">
    <location>
        <position position="111"/>
    </location>
</feature>
<proteinExistence type="predicted"/>
<gene>
    <name evidence="2" type="ORF">METZ01_LOCUS409591</name>
</gene>
<evidence type="ECO:0000259" key="1">
    <source>
        <dbReference type="PROSITE" id="PS51278"/>
    </source>
</evidence>
<dbReference type="SUPFAM" id="SSF56235">
    <property type="entry name" value="N-terminal nucleophile aminohydrolases (Ntn hydrolases)"/>
    <property type="match status" value="1"/>
</dbReference>
<dbReference type="Pfam" id="PF13522">
    <property type="entry name" value="GATase_6"/>
    <property type="match status" value="1"/>
</dbReference>
<evidence type="ECO:0000313" key="2">
    <source>
        <dbReference type="EMBL" id="SVD56737.1"/>
    </source>
</evidence>
<dbReference type="InterPro" id="IPR051786">
    <property type="entry name" value="ASN_synthetase/amidase"/>
</dbReference>
<dbReference type="PANTHER" id="PTHR43284">
    <property type="entry name" value="ASPARAGINE SYNTHETASE (GLUTAMINE-HYDROLYZING)"/>
    <property type="match status" value="1"/>
</dbReference>
<dbReference type="CDD" id="cd00712">
    <property type="entry name" value="AsnB"/>
    <property type="match status" value="1"/>
</dbReference>
<dbReference type="AlphaFoldDB" id="A0A382WD31"/>
<dbReference type="EMBL" id="UINC01158929">
    <property type="protein sequence ID" value="SVD56737.1"/>
    <property type="molecule type" value="Genomic_DNA"/>
</dbReference>
<reference evidence="2" key="1">
    <citation type="submission" date="2018-05" db="EMBL/GenBank/DDBJ databases">
        <authorList>
            <person name="Lanie J.A."/>
            <person name="Ng W.-L."/>
            <person name="Kazmierczak K.M."/>
            <person name="Andrzejewski T.M."/>
            <person name="Davidsen T.M."/>
            <person name="Wayne K.J."/>
            <person name="Tettelin H."/>
            <person name="Glass J.I."/>
            <person name="Rusch D."/>
            <person name="Podicherti R."/>
            <person name="Tsui H.-C.T."/>
            <person name="Winkler M.E."/>
        </authorList>
    </citation>
    <scope>NUCLEOTIDE SEQUENCE</scope>
</reference>
<dbReference type="PROSITE" id="PS51278">
    <property type="entry name" value="GATASE_TYPE_2"/>
    <property type="match status" value="1"/>
</dbReference>
<dbReference type="PANTHER" id="PTHR43284:SF1">
    <property type="entry name" value="ASPARAGINE SYNTHETASE"/>
    <property type="match status" value="1"/>
</dbReference>
<dbReference type="InterPro" id="IPR033738">
    <property type="entry name" value="AsnB_N"/>
</dbReference>
<sequence length="111" mass="13059">MLDHLRHRGPDDRGEERIQSANGTTFHLGHQRFSIIDLTLGGHQPMSNDDKSVWISTNSEIYNYKELRNELRDNFHFHSESDTEVLLRAYEHWGIQCLDKLLGMFSFAIWD</sequence>
<feature type="domain" description="Glutamine amidotransferase type-2" evidence="1">
    <location>
        <begin position="1"/>
        <end position="111"/>
    </location>
</feature>
<protein>
    <recommendedName>
        <fullName evidence="1">Glutamine amidotransferase type-2 domain-containing protein</fullName>
    </recommendedName>
</protein>
<organism evidence="2">
    <name type="scientific">marine metagenome</name>
    <dbReference type="NCBI Taxonomy" id="408172"/>
    <lineage>
        <taxon>unclassified sequences</taxon>
        <taxon>metagenomes</taxon>
        <taxon>ecological metagenomes</taxon>
    </lineage>
</organism>